<dbReference type="PRINTS" id="PR00099">
    <property type="entry name" value="CPSGATASE"/>
</dbReference>
<dbReference type="NCBIfam" id="NF009475">
    <property type="entry name" value="PRK12838.1"/>
    <property type="match status" value="1"/>
</dbReference>
<keyword evidence="5 8" id="KW-0067">ATP-binding</keyword>
<comment type="pathway">
    <text evidence="1 8">Amino-acid biosynthesis; L-arginine biosynthesis; carbamoyl phosphate from bicarbonate: step 1/1.</text>
</comment>
<feature type="binding site" evidence="8">
    <location>
        <position position="243"/>
    </location>
    <ligand>
        <name>L-glutamine</name>
        <dbReference type="ChEBI" id="CHEBI:58359"/>
    </ligand>
</feature>
<proteinExistence type="inferred from homology"/>
<dbReference type="SUPFAM" id="SSF52021">
    <property type="entry name" value="Carbamoyl phosphate synthetase, small subunit N-terminal domain"/>
    <property type="match status" value="1"/>
</dbReference>
<dbReference type="Pfam" id="PF00117">
    <property type="entry name" value="GATase"/>
    <property type="match status" value="1"/>
</dbReference>
<dbReference type="HAMAP" id="MF_01209">
    <property type="entry name" value="CPSase_S_chain"/>
    <property type="match status" value="1"/>
</dbReference>
<evidence type="ECO:0000259" key="9">
    <source>
        <dbReference type="SMART" id="SM01097"/>
    </source>
</evidence>
<dbReference type="Pfam" id="PF00988">
    <property type="entry name" value="CPSase_sm_chain"/>
    <property type="match status" value="1"/>
</dbReference>
<dbReference type="InterPro" id="IPR002474">
    <property type="entry name" value="CarbamoylP_synth_ssu_N"/>
</dbReference>
<feature type="active site" description="Nucleophile" evidence="8">
    <location>
        <position position="242"/>
    </location>
</feature>
<comment type="caution">
    <text evidence="10">The sequence shown here is derived from an EMBL/GenBank/DDBJ whole genome shotgun (WGS) entry which is preliminary data.</text>
</comment>
<dbReference type="PRINTS" id="PR00096">
    <property type="entry name" value="GATASE"/>
</dbReference>
<dbReference type="PANTHER" id="PTHR43418:SF7">
    <property type="entry name" value="CARBAMOYL-PHOSPHATE SYNTHASE SMALL CHAIN"/>
    <property type="match status" value="1"/>
</dbReference>
<dbReference type="InterPro" id="IPR035686">
    <property type="entry name" value="CPSase_GATase1"/>
</dbReference>
<dbReference type="CDD" id="cd01744">
    <property type="entry name" value="GATase1_CPSase"/>
    <property type="match status" value="1"/>
</dbReference>
<dbReference type="AlphaFoldDB" id="A0A4R6U6H4"/>
<reference evidence="10 11" key="1">
    <citation type="submission" date="2019-03" db="EMBL/GenBank/DDBJ databases">
        <title>Genomic Encyclopedia of Type Strains, Phase IV (KMG-IV): sequencing the most valuable type-strain genomes for metagenomic binning, comparative biology and taxonomic classification.</title>
        <authorList>
            <person name="Goeker M."/>
        </authorList>
    </citation>
    <scope>NUCLEOTIDE SEQUENCE [LARGE SCALE GENOMIC DNA]</scope>
    <source>
        <strain evidence="10 11">DSM 28697</strain>
    </source>
</reference>
<feature type="active site" evidence="8">
    <location>
        <position position="327"/>
    </location>
</feature>
<feature type="binding site" evidence="8">
    <location>
        <position position="45"/>
    </location>
    <ligand>
        <name>L-glutamine</name>
        <dbReference type="ChEBI" id="CHEBI:58359"/>
    </ligand>
</feature>
<dbReference type="NCBIfam" id="TIGR01368">
    <property type="entry name" value="CPSaseIIsmall"/>
    <property type="match status" value="1"/>
</dbReference>
<dbReference type="EC" id="6.3.5.5" evidence="8"/>
<dbReference type="GO" id="GO:0006541">
    <property type="term" value="P:glutamine metabolic process"/>
    <property type="evidence" value="ECO:0007669"/>
    <property type="project" value="InterPro"/>
</dbReference>
<gene>
    <name evidence="8" type="primary">carA</name>
    <name evidence="10" type="ORF">EV213_102138</name>
</gene>
<dbReference type="InterPro" id="IPR036480">
    <property type="entry name" value="CarbP_synth_ssu_N_sf"/>
</dbReference>
<dbReference type="Gene3D" id="3.50.30.20">
    <property type="entry name" value="Carbamoyl-phosphate synthase small subunit, N-terminal domain"/>
    <property type="match status" value="1"/>
</dbReference>
<dbReference type="PROSITE" id="PS51273">
    <property type="entry name" value="GATASE_TYPE_1"/>
    <property type="match status" value="1"/>
</dbReference>
<dbReference type="SMART" id="SM01097">
    <property type="entry name" value="CPSase_sm_chain"/>
    <property type="match status" value="1"/>
</dbReference>
<dbReference type="GO" id="GO:0005524">
    <property type="term" value="F:ATP binding"/>
    <property type="evidence" value="ECO:0007669"/>
    <property type="project" value="UniProtKB-UniRule"/>
</dbReference>
<dbReference type="InterPro" id="IPR050472">
    <property type="entry name" value="Anth_synth/Amidotransfase"/>
</dbReference>
<feature type="domain" description="Carbamoyl-phosphate synthase small subunit N-terminal" evidence="9">
    <location>
        <begin position="1"/>
        <end position="131"/>
    </location>
</feature>
<dbReference type="PRINTS" id="PR00097">
    <property type="entry name" value="ANTSNTHASEII"/>
</dbReference>
<feature type="active site" evidence="8">
    <location>
        <position position="329"/>
    </location>
</feature>
<keyword evidence="8" id="KW-0028">Amino-acid biosynthesis</keyword>
<keyword evidence="11" id="KW-1185">Reference proteome</keyword>
<dbReference type="Proteomes" id="UP000295632">
    <property type="component" value="Unassembled WGS sequence"/>
</dbReference>
<dbReference type="UniPathway" id="UPA00068">
    <property type="reaction ID" value="UER00171"/>
</dbReference>
<keyword evidence="3 8" id="KW-0436">Ligase</keyword>
<comment type="catalytic activity">
    <reaction evidence="8">
        <text>L-glutamine + H2O = L-glutamate + NH4(+)</text>
        <dbReference type="Rhea" id="RHEA:15889"/>
        <dbReference type="ChEBI" id="CHEBI:15377"/>
        <dbReference type="ChEBI" id="CHEBI:28938"/>
        <dbReference type="ChEBI" id="CHEBI:29985"/>
        <dbReference type="ChEBI" id="CHEBI:58359"/>
    </reaction>
</comment>
<feature type="binding site" evidence="8">
    <location>
        <position position="246"/>
    </location>
    <ligand>
        <name>L-glutamine</name>
        <dbReference type="ChEBI" id="CHEBI:58359"/>
    </ligand>
</feature>
<dbReference type="GO" id="GO:0004359">
    <property type="term" value="F:glutaminase activity"/>
    <property type="evidence" value="ECO:0007669"/>
    <property type="project" value="RHEA"/>
</dbReference>
<evidence type="ECO:0000256" key="4">
    <source>
        <dbReference type="ARBA" id="ARBA00022741"/>
    </source>
</evidence>
<name>A0A4R6U6H4_9BACI</name>
<evidence type="ECO:0000256" key="8">
    <source>
        <dbReference type="HAMAP-Rule" id="MF_01209"/>
    </source>
</evidence>
<evidence type="ECO:0000256" key="1">
    <source>
        <dbReference type="ARBA" id="ARBA00005077"/>
    </source>
</evidence>
<feature type="binding site" evidence="8">
    <location>
        <position position="284"/>
    </location>
    <ligand>
        <name>L-glutamine</name>
        <dbReference type="ChEBI" id="CHEBI:58359"/>
    </ligand>
</feature>
<feature type="binding site" evidence="8">
    <location>
        <position position="287"/>
    </location>
    <ligand>
        <name>L-glutamine</name>
        <dbReference type="ChEBI" id="CHEBI:58359"/>
    </ligand>
</feature>
<keyword evidence="8" id="KW-0665">Pyrimidine biosynthesis</keyword>
<dbReference type="GO" id="GO:0044205">
    <property type="term" value="P:'de novo' UMP biosynthetic process"/>
    <property type="evidence" value="ECO:0007669"/>
    <property type="project" value="UniProtKB-UniRule"/>
</dbReference>
<evidence type="ECO:0000256" key="3">
    <source>
        <dbReference type="ARBA" id="ARBA00022598"/>
    </source>
</evidence>
<comment type="subunit">
    <text evidence="8">Composed of two chains; the small (or glutamine) chain promotes the hydrolysis of glutamine to ammonia, which is used by the large (or ammonia) chain to synthesize carbamoyl phosphate. Tetramer of heterodimers (alpha,beta)4.</text>
</comment>
<dbReference type="Gene3D" id="3.40.50.880">
    <property type="match status" value="1"/>
</dbReference>
<evidence type="ECO:0000256" key="2">
    <source>
        <dbReference type="ARBA" id="ARBA00007800"/>
    </source>
</evidence>
<dbReference type="GO" id="GO:0006526">
    <property type="term" value="P:L-arginine biosynthetic process"/>
    <property type="evidence" value="ECO:0007669"/>
    <property type="project" value="UniProtKB-UniRule"/>
</dbReference>
<dbReference type="InterPro" id="IPR017926">
    <property type="entry name" value="GATASE"/>
</dbReference>
<protein>
    <recommendedName>
        <fullName evidence="8">Carbamoyl phosphate synthase small chain</fullName>
        <ecNumber evidence="8">6.3.5.5</ecNumber>
    </recommendedName>
    <alternativeName>
        <fullName evidence="8">Carbamoyl phosphate synthetase glutamine chain</fullName>
    </alternativeName>
</protein>
<dbReference type="SUPFAM" id="SSF52317">
    <property type="entry name" value="Class I glutamine amidotransferase-like"/>
    <property type="match status" value="1"/>
</dbReference>
<comment type="similarity">
    <text evidence="2 8">Belongs to the CarA family.</text>
</comment>
<keyword evidence="6 8" id="KW-0315">Glutamine amidotransferase</keyword>
<evidence type="ECO:0000256" key="7">
    <source>
        <dbReference type="ARBA" id="ARBA00048816"/>
    </source>
</evidence>
<dbReference type="InterPro" id="IPR006274">
    <property type="entry name" value="CarbamoylP_synth_ssu"/>
</dbReference>
<comment type="pathway">
    <text evidence="8">Pyrimidine metabolism; UMP biosynthesis via de novo pathway; (S)-dihydroorotate from bicarbonate: step 1/3.</text>
</comment>
<comment type="catalytic activity">
    <reaction evidence="7 8">
        <text>hydrogencarbonate + L-glutamine + 2 ATP + H2O = carbamoyl phosphate + L-glutamate + 2 ADP + phosphate + 2 H(+)</text>
        <dbReference type="Rhea" id="RHEA:18633"/>
        <dbReference type="ChEBI" id="CHEBI:15377"/>
        <dbReference type="ChEBI" id="CHEBI:15378"/>
        <dbReference type="ChEBI" id="CHEBI:17544"/>
        <dbReference type="ChEBI" id="CHEBI:29985"/>
        <dbReference type="ChEBI" id="CHEBI:30616"/>
        <dbReference type="ChEBI" id="CHEBI:43474"/>
        <dbReference type="ChEBI" id="CHEBI:58228"/>
        <dbReference type="ChEBI" id="CHEBI:58359"/>
        <dbReference type="ChEBI" id="CHEBI:456216"/>
        <dbReference type="EC" id="6.3.5.5"/>
    </reaction>
</comment>
<dbReference type="RefSeq" id="WP_133578999.1">
    <property type="nucleotide sequence ID" value="NZ_SNYJ01000002.1"/>
</dbReference>
<feature type="region of interest" description="CPSase" evidence="8">
    <location>
        <begin position="1"/>
        <end position="167"/>
    </location>
</feature>
<dbReference type="UniPathway" id="UPA00070">
    <property type="reaction ID" value="UER00115"/>
</dbReference>
<evidence type="ECO:0000313" key="11">
    <source>
        <dbReference type="Proteomes" id="UP000295632"/>
    </source>
</evidence>
<accession>A0A4R6U6H4</accession>
<feature type="binding site" evidence="8">
    <location>
        <position position="217"/>
    </location>
    <ligand>
        <name>L-glutamine</name>
        <dbReference type="ChEBI" id="CHEBI:58359"/>
    </ligand>
</feature>
<evidence type="ECO:0000256" key="5">
    <source>
        <dbReference type="ARBA" id="ARBA00022840"/>
    </source>
</evidence>
<evidence type="ECO:0000313" key="10">
    <source>
        <dbReference type="EMBL" id="TDQ42108.1"/>
    </source>
</evidence>
<comment type="caution">
    <text evidence="8">Lacks conserved residue(s) required for the propagation of feature annotation.</text>
</comment>
<dbReference type="InterPro" id="IPR029062">
    <property type="entry name" value="Class_I_gatase-like"/>
</dbReference>
<organism evidence="10 11">
    <name type="scientific">Aureibacillus halotolerans</name>
    <dbReference type="NCBI Taxonomy" id="1508390"/>
    <lineage>
        <taxon>Bacteria</taxon>
        <taxon>Bacillati</taxon>
        <taxon>Bacillota</taxon>
        <taxon>Bacilli</taxon>
        <taxon>Bacillales</taxon>
        <taxon>Bacillaceae</taxon>
        <taxon>Aureibacillus</taxon>
    </lineage>
</organism>
<keyword evidence="4 8" id="KW-0547">Nucleotide-binding</keyword>
<sequence length="358" mass="39966">MKGYLHLANEETYEGIWIDGAKAVHGEVVFFTGMTGYQEVITDPSFRGQIVVFTYPLIGNYGVNEVDMESDDIQVNGVVISEMSAEGHHYESVKSFQQWLVEKNIPVLLGADTRDIVKAIRSEGMMGGQLSPAPTPHWEGYLTIEEQELVQEASVSSQELYPGQGDHVVLVDFGYKHSIRKQLQELGCKVTVVPYNIALDELKQLQPDGVVFSNGPGDPEQMHPYLPTMKQLSLTYPTLAICLGHQLMALAHGGTTSKLKFGHRGANQPVFDKKLNKVFMTSQNHSFVVDEDSMQNSAFEMRFHNVNDGSAEGMVHQNKPILSVQFHPEAKPGPEDSRWMFAEFLKMMDAVRGEKVYA</sequence>
<evidence type="ECO:0000256" key="6">
    <source>
        <dbReference type="ARBA" id="ARBA00022962"/>
    </source>
</evidence>
<comment type="function">
    <text evidence="8">Small subunit of the glutamine-dependent carbamoyl phosphate synthetase (CPSase). CPSase catalyzes the formation of carbamoyl phosphate from the ammonia moiety of glutamine, carbonate, and phosphate donated by ATP, constituting the first step of 2 biosynthetic pathways, one leading to arginine and/or urea and the other to pyrimidine nucleotides. The small subunit (glutamine amidotransferase) binds and cleaves glutamine to supply the large subunit with the substrate ammonia.</text>
</comment>
<feature type="binding site" evidence="8">
    <location>
        <position position="215"/>
    </location>
    <ligand>
        <name>L-glutamine</name>
        <dbReference type="ChEBI" id="CHEBI:58359"/>
    </ligand>
</feature>
<dbReference type="PANTHER" id="PTHR43418">
    <property type="entry name" value="MULTIFUNCTIONAL TRYPTOPHAN BIOSYNTHESIS PROTEIN-RELATED"/>
    <property type="match status" value="1"/>
</dbReference>
<dbReference type="OrthoDB" id="9804328at2"/>
<dbReference type="EMBL" id="SNYJ01000002">
    <property type="protein sequence ID" value="TDQ42108.1"/>
    <property type="molecule type" value="Genomic_DNA"/>
</dbReference>
<dbReference type="GO" id="GO:0006207">
    <property type="term" value="P:'de novo' pyrimidine nucleobase biosynthetic process"/>
    <property type="evidence" value="ECO:0007669"/>
    <property type="project" value="InterPro"/>
</dbReference>
<dbReference type="GO" id="GO:0004088">
    <property type="term" value="F:carbamoyl-phosphate synthase (glutamine-hydrolyzing) activity"/>
    <property type="evidence" value="ECO:0007669"/>
    <property type="project" value="UniProtKB-UniRule"/>
</dbReference>
<keyword evidence="8" id="KW-0055">Arginine biosynthesis</keyword>